<dbReference type="STRING" id="4081.A0A3Q7FGZ3"/>
<dbReference type="PANTHER" id="PTHR11439">
    <property type="entry name" value="GAG-POL-RELATED RETROTRANSPOSON"/>
    <property type="match status" value="1"/>
</dbReference>
<dbReference type="Proteomes" id="UP000004994">
    <property type="component" value="Chromosome 3"/>
</dbReference>
<organism evidence="1">
    <name type="scientific">Solanum lycopersicum</name>
    <name type="common">Tomato</name>
    <name type="synonym">Lycopersicon esculentum</name>
    <dbReference type="NCBI Taxonomy" id="4081"/>
    <lineage>
        <taxon>Eukaryota</taxon>
        <taxon>Viridiplantae</taxon>
        <taxon>Streptophyta</taxon>
        <taxon>Embryophyta</taxon>
        <taxon>Tracheophyta</taxon>
        <taxon>Spermatophyta</taxon>
        <taxon>Magnoliopsida</taxon>
        <taxon>eudicotyledons</taxon>
        <taxon>Gunneridae</taxon>
        <taxon>Pentapetalae</taxon>
        <taxon>asterids</taxon>
        <taxon>lamiids</taxon>
        <taxon>Solanales</taxon>
        <taxon>Solanaceae</taxon>
        <taxon>Solanoideae</taxon>
        <taxon>Solaneae</taxon>
        <taxon>Solanum</taxon>
        <taxon>Solanum subgen. Lycopersicon</taxon>
    </lineage>
</organism>
<dbReference type="Gramene" id="Solyc03g044797.1.1">
    <property type="protein sequence ID" value="Solyc03g044797.1.1"/>
    <property type="gene ID" value="Solyc03g044797.1"/>
</dbReference>
<protein>
    <recommendedName>
        <fullName evidence="3">Reverse transcriptase Ty1/copia-type domain-containing protein</fullName>
    </recommendedName>
</protein>
<dbReference type="InParanoid" id="A0A3Q7FGZ3"/>
<name>A0A3Q7FGZ3_SOLLC</name>
<reference evidence="1" key="1">
    <citation type="journal article" date="2012" name="Nature">
        <title>The tomato genome sequence provides insights into fleshy fruit evolution.</title>
        <authorList>
            <consortium name="Tomato Genome Consortium"/>
        </authorList>
    </citation>
    <scope>NUCLEOTIDE SEQUENCE [LARGE SCALE GENOMIC DNA]</scope>
    <source>
        <strain evidence="1">cv. Heinz 1706</strain>
    </source>
</reference>
<keyword evidence="2" id="KW-1185">Reference proteome</keyword>
<dbReference type="AlphaFoldDB" id="A0A3Q7FGZ3"/>
<proteinExistence type="predicted"/>
<evidence type="ECO:0008006" key="3">
    <source>
        <dbReference type="Google" id="ProtNLM"/>
    </source>
</evidence>
<evidence type="ECO:0000313" key="2">
    <source>
        <dbReference type="Proteomes" id="UP000004994"/>
    </source>
</evidence>
<dbReference type="EnsemblPlants" id="Solyc03g044797.1.1">
    <property type="protein sequence ID" value="Solyc03g044797.1.1"/>
    <property type="gene ID" value="Solyc03g044797.1"/>
</dbReference>
<dbReference type="PANTHER" id="PTHR11439:SF514">
    <property type="entry name" value="GAG-PRE-INTEGRASE DOMAIN-CONTAINING PROTEIN"/>
    <property type="match status" value="1"/>
</dbReference>
<accession>A0A3Q7FGZ3</accession>
<evidence type="ECO:0000313" key="1">
    <source>
        <dbReference type="EnsemblPlants" id="Solyc03g044797.1.1"/>
    </source>
</evidence>
<sequence>MAIGNDKTEHVGASMRSHTVVSNTVAIDQHHPLFLQPNDTPVLPQTVDTTPTNIGTVFIPSNECDNGPSLSCEVTPGTSIPELAGESARPLKGRKSTRTIKSLNWLRFCYQGKGMVMCQKKYALEFIAKMRLSGSKPASSPLHSSIKLTSVEMDIAFVVQVLSQFMHKPKHSHMEDPLRVVRYIKGAPGLGLLTPAKSSSTLEAFCDSYWAGCLQTRKSITGSLVKI</sequence>
<reference evidence="1" key="2">
    <citation type="submission" date="2019-01" db="UniProtKB">
        <authorList>
            <consortium name="EnsemblPlants"/>
        </authorList>
    </citation>
    <scope>IDENTIFICATION</scope>
    <source>
        <strain evidence="1">cv. Heinz 1706</strain>
    </source>
</reference>